<dbReference type="GO" id="GO:0005886">
    <property type="term" value="C:plasma membrane"/>
    <property type="evidence" value="ECO:0007669"/>
    <property type="project" value="UniProtKB-SubCell"/>
</dbReference>
<evidence type="ECO:0000259" key="13">
    <source>
        <dbReference type="Pfam" id="PF03717"/>
    </source>
</evidence>
<dbReference type="InterPro" id="IPR005311">
    <property type="entry name" value="PBP_dimer"/>
</dbReference>
<dbReference type="Pfam" id="PF03717">
    <property type="entry name" value="PBP_dimer"/>
    <property type="match status" value="1"/>
</dbReference>
<protein>
    <submittedName>
        <fullName evidence="14">Cell elongation-specific peptidoglycan D,D-transpeptidase</fullName>
    </submittedName>
</protein>
<feature type="domain" description="Penicillin-binding protein transpeptidase" evidence="12">
    <location>
        <begin position="371"/>
        <end position="678"/>
    </location>
</feature>
<gene>
    <name evidence="14" type="ORF">SAMN05192557_0451</name>
</gene>
<evidence type="ECO:0000256" key="7">
    <source>
        <dbReference type="ARBA" id="ARBA00022984"/>
    </source>
</evidence>
<keyword evidence="7" id="KW-0573">Peptidoglycan synthesis</keyword>
<keyword evidence="5 11" id="KW-0812">Transmembrane</keyword>
<sequence length="728" mass="82140">MKRTKIKNYKINAPQILKSRINFILLIVFLLCLTLVIRLGQLQIVEGDTYQEQIENASYVEVNNSAPRGNIYDRNGELLVGNESVRTVFFTRHRNMLPNDILSIARELSEVIEMPDETVGLRDRQDFVLNNYFENVSNIIPEQYDMFQTGSLSFNDLAQEFYDVSTMDDMDRILDDDDLNLIKIYIKMVNAQELQPTIIKNEGVSEKEFADINENIDPISGVTTGMDWKREYPYDESLRVILGDVSTATEGLPAELAEYYVAQGYSRNDRVGKSYLELMYEEVLSGEKEVIKYSTDRSGTVINQEVFDPGAPGDDIYLTIDIELQQELEDLAEYHLLQLRSIAERTAERNDAQGNIDYTIIPDHVSTVLLAVQDPNNGDILAMVGKQINDDGNIVEFDYANFTTTYAVGSSIKAAVIAAGYINDLYSPGHIVTDRRMVFQDGTSVTSLFNRNSVYDVTDREALMVSSNIYMFQTALLLAGEPYVEGMQVPANVETAGRQLRSVFQSFGLGSSTGLDLPNEAEGISPPFDYNAMEYLNFSIGQLDTYSNMQLLQYISTIAADGQRMKHNIVKEVRKGDPNNESPIIASEGPEVLNILELNDTELGQIQLGLHDVFHGSDQNRNLWGTAYLTHSDLEPEAAGKTGTAEAFYEGEQVLNHTFVGYAPYEEPSMAFSVVIPHMPLVIPYFPTNHISRDVINKYYELYEGQPAQSYFQYDFEEIYQGFVRGTF</sequence>
<keyword evidence="10" id="KW-0961">Cell wall biogenesis/degradation</keyword>
<dbReference type="GO" id="GO:0008658">
    <property type="term" value="F:penicillin binding"/>
    <property type="evidence" value="ECO:0007669"/>
    <property type="project" value="InterPro"/>
</dbReference>
<name>A0A662Z3I2_9STAP</name>
<dbReference type="Gene3D" id="1.10.10.1230">
    <property type="entry name" value="Penicillin-binding protein, N-terminal non-catalytic domain, head sub-domain"/>
    <property type="match status" value="1"/>
</dbReference>
<evidence type="ECO:0000256" key="9">
    <source>
        <dbReference type="ARBA" id="ARBA00023136"/>
    </source>
</evidence>
<dbReference type="PANTHER" id="PTHR30627:SF2">
    <property type="entry name" value="PEPTIDOGLYCAN D,D-TRANSPEPTIDASE MRDA"/>
    <property type="match status" value="1"/>
</dbReference>
<feature type="domain" description="Penicillin-binding protein dimerisation" evidence="13">
    <location>
        <begin position="65"/>
        <end position="304"/>
    </location>
</feature>
<comment type="subcellular location">
    <subcellularLocation>
        <location evidence="2">Cell membrane</location>
    </subcellularLocation>
    <subcellularLocation>
        <location evidence="1">Membrane</location>
        <topology evidence="1">Single-pass membrane protein</topology>
    </subcellularLocation>
</comment>
<dbReference type="InterPro" id="IPR012338">
    <property type="entry name" value="Beta-lactam/transpept-like"/>
</dbReference>
<dbReference type="Pfam" id="PF00905">
    <property type="entry name" value="Transpeptidase"/>
    <property type="match status" value="1"/>
</dbReference>
<dbReference type="InterPro" id="IPR050515">
    <property type="entry name" value="Beta-lactam/transpept"/>
</dbReference>
<keyword evidence="4" id="KW-1003">Cell membrane</keyword>
<dbReference type="InterPro" id="IPR001460">
    <property type="entry name" value="PCN-bd_Tpept"/>
</dbReference>
<proteinExistence type="inferred from homology"/>
<dbReference type="AlphaFoldDB" id="A0A662Z3I2"/>
<evidence type="ECO:0000256" key="10">
    <source>
        <dbReference type="ARBA" id="ARBA00023316"/>
    </source>
</evidence>
<dbReference type="Proteomes" id="UP000243605">
    <property type="component" value="Unassembled WGS sequence"/>
</dbReference>
<comment type="similarity">
    <text evidence="3">Belongs to the transpeptidase family.</text>
</comment>
<organism evidence="14 15">
    <name type="scientific">Aliicoccus persicus</name>
    <dbReference type="NCBI Taxonomy" id="930138"/>
    <lineage>
        <taxon>Bacteria</taxon>
        <taxon>Bacillati</taxon>
        <taxon>Bacillota</taxon>
        <taxon>Bacilli</taxon>
        <taxon>Bacillales</taxon>
        <taxon>Staphylococcaceae</taxon>
        <taxon>Aliicoccus</taxon>
    </lineage>
</organism>
<evidence type="ECO:0000256" key="11">
    <source>
        <dbReference type="SAM" id="Phobius"/>
    </source>
</evidence>
<dbReference type="SUPFAM" id="SSF56601">
    <property type="entry name" value="beta-lactamase/transpeptidase-like"/>
    <property type="match status" value="1"/>
</dbReference>
<dbReference type="InterPro" id="IPR036138">
    <property type="entry name" value="PBP_dimer_sf"/>
</dbReference>
<dbReference type="Gene3D" id="3.40.710.10">
    <property type="entry name" value="DD-peptidase/beta-lactamase superfamily"/>
    <property type="match status" value="1"/>
</dbReference>
<keyword evidence="8 11" id="KW-1133">Transmembrane helix</keyword>
<dbReference type="SUPFAM" id="SSF56519">
    <property type="entry name" value="Penicillin binding protein dimerisation domain"/>
    <property type="match status" value="1"/>
</dbReference>
<keyword evidence="6" id="KW-0133">Cell shape</keyword>
<evidence type="ECO:0000256" key="8">
    <source>
        <dbReference type="ARBA" id="ARBA00022989"/>
    </source>
</evidence>
<dbReference type="GO" id="GO:0071972">
    <property type="term" value="F:peptidoglycan L,D-transpeptidase activity"/>
    <property type="evidence" value="ECO:0007669"/>
    <property type="project" value="TreeGrafter"/>
</dbReference>
<evidence type="ECO:0000256" key="5">
    <source>
        <dbReference type="ARBA" id="ARBA00022692"/>
    </source>
</evidence>
<keyword evidence="9 11" id="KW-0472">Membrane</keyword>
<dbReference type="GO" id="GO:0071555">
    <property type="term" value="P:cell wall organization"/>
    <property type="evidence" value="ECO:0007669"/>
    <property type="project" value="UniProtKB-KW"/>
</dbReference>
<evidence type="ECO:0000256" key="4">
    <source>
        <dbReference type="ARBA" id="ARBA00022475"/>
    </source>
</evidence>
<dbReference type="GO" id="GO:0008360">
    <property type="term" value="P:regulation of cell shape"/>
    <property type="evidence" value="ECO:0007669"/>
    <property type="project" value="UniProtKB-KW"/>
</dbReference>
<evidence type="ECO:0000313" key="14">
    <source>
        <dbReference type="EMBL" id="SEV84795.1"/>
    </source>
</evidence>
<keyword evidence="15" id="KW-1185">Reference proteome</keyword>
<accession>A0A662Z3I2</accession>
<reference evidence="14 15" key="1">
    <citation type="submission" date="2016-10" db="EMBL/GenBank/DDBJ databases">
        <authorList>
            <person name="Varghese N."/>
            <person name="Submissions S."/>
        </authorList>
    </citation>
    <scope>NUCLEOTIDE SEQUENCE [LARGE SCALE GENOMIC DNA]</scope>
    <source>
        <strain evidence="14 15">IBRC-M10081</strain>
    </source>
</reference>
<evidence type="ECO:0000259" key="12">
    <source>
        <dbReference type="Pfam" id="PF00905"/>
    </source>
</evidence>
<dbReference type="GO" id="GO:0009252">
    <property type="term" value="P:peptidoglycan biosynthetic process"/>
    <property type="evidence" value="ECO:0007669"/>
    <property type="project" value="UniProtKB-KW"/>
</dbReference>
<evidence type="ECO:0000256" key="6">
    <source>
        <dbReference type="ARBA" id="ARBA00022960"/>
    </source>
</evidence>
<dbReference type="Gene3D" id="3.90.1310.10">
    <property type="entry name" value="Penicillin-binding protein 2a (Domain 2)"/>
    <property type="match status" value="1"/>
</dbReference>
<evidence type="ECO:0000256" key="3">
    <source>
        <dbReference type="ARBA" id="ARBA00007171"/>
    </source>
</evidence>
<dbReference type="PANTHER" id="PTHR30627">
    <property type="entry name" value="PEPTIDOGLYCAN D,D-TRANSPEPTIDASE"/>
    <property type="match status" value="1"/>
</dbReference>
<evidence type="ECO:0000256" key="2">
    <source>
        <dbReference type="ARBA" id="ARBA00004236"/>
    </source>
</evidence>
<evidence type="ECO:0000256" key="1">
    <source>
        <dbReference type="ARBA" id="ARBA00004167"/>
    </source>
</evidence>
<dbReference type="EMBL" id="FOIT01000001">
    <property type="protein sequence ID" value="SEV84795.1"/>
    <property type="molecule type" value="Genomic_DNA"/>
</dbReference>
<evidence type="ECO:0000313" key="15">
    <source>
        <dbReference type="Proteomes" id="UP000243605"/>
    </source>
</evidence>
<feature type="transmembrane region" description="Helical" evidence="11">
    <location>
        <begin position="21"/>
        <end position="40"/>
    </location>
</feature>